<dbReference type="Pfam" id="PF14213">
    <property type="entry name" value="DUF4325"/>
    <property type="match status" value="1"/>
</dbReference>
<organism evidence="2 3">
    <name type="scientific">candidate division WWE3 bacterium RIFCSPLOWO2_12_FULL_36_10</name>
    <dbReference type="NCBI Taxonomy" id="1802630"/>
    <lineage>
        <taxon>Bacteria</taxon>
        <taxon>Katanobacteria</taxon>
    </lineage>
</organism>
<gene>
    <name evidence="2" type="ORF">A3H26_01190</name>
</gene>
<protein>
    <recommendedName>
        <fullName evidence="1">DUF4325 domain-containing protein</fullName>
    </recommendedName>
</protein>
<name>A0A1F4VJA2_UNCKA</name>
<dbReference type="EMBL" id="MEVN01000028">
    <property type="protein sequence ID" value="OGC56833.1"/>
    <property type="molecule type" value="Genomic_DNA"/>
</dbReference>
<evidence type="ECO:0000259" key="1">
    <source>
        <dbReference type="Pfam" id="PF14213"/>
    </source>
</evidence>
<dbReference type="InterPro" id="IPR025474">
    <property type="entry name" value="DUF4325"/>
</dbReference>
<comment type="caution">
    <text evidence="2">The sequence shown here is derived from an EMBL/GenBank/DDBJ whole genome shotgun (WGS) entry which is preliminary data.</text>
</comment>
<evidence type="ECO:0000313" key="2">
    <source>
        <dbReference type="EMBL" id="OGC56833.1"/>
    </source>
</evidence>
<reference evidence="2 3" key="1">
    <citation type="journal article" date="2016" name="Nat. Commun.">
        <title>Thousands of microbial genomes shed light on interconnected biogeochemical processes in an aquifer system.</title>
        <authorList>
            <person name="Anantharaman K."/>
            <person name="Brown C.T."/>
            <person name="Hug L.A."/>
            <person name="Sharon I."/>
            <person name="Castelle C.J."/>
            <person name="Probst A.J."/>
            <person name="Thomas B.C."/>
            <person name="Singh A."/>
            <person name="Wilkins M.J."/>
            <person name="Karaoz U."/>
            <person name="Brodie E.L."/>
            <person name="Williams K.H."/>
            <person name="Hubbard S.S."/>
            <person name="Banfield J.F."/>
        </authorList>
    </citation>
    <scope>NUCLEOTIDE SEQUENCE [LARGE SCALE GENOMIC DNA]</scope>
</reference>
<accession>A0A1F4VJA2</accession>
<dbReference type="AlphaFoldDB" id="A0A1F4VJA2"/>
<feature type="domain" description="DUF4325" evidence="1">
    <location>
        <begin position="28"/>
        <end position="77"/>
    </location>
</feature>
<evidence type="ECO:0000313" key="3">
    <source>
        <dbReference type="Proteomes" id="UP000177763"/>
    </source>
</evidence>
<dbReference type="STRING" id="1802630.A3H26_01190"/>
<dbReference type="Proteomes" id="UP000177763">
    <property type="component" value="Unassembled WGS sequence"/>
</dbReference>
<sequence length="89" mass="9925">MKIELKKFGDLLTSRQDGKEALAAIEQQLQTLSENSVIEIDFDGVITFTPSWADEFLTKLVERFGTRVTLINTKNPSVIATLSILKKLG</sequence>
<proteinExistence type="predicted"/>